<evidence type="ECO:0000313" key="2">
    <source>
        <dbReference type="Proteomes" id="UP000199701"/>
    </source>
</evidence>
<organism evidence="1 2">
    <name type="scientific">[Clostridium] fimetarium</name>
    <dbReference type="NCBI Taxonomy" id="99656"/>
    <lineage>
        <taxon>Bacteria</taxon>
        <taxon>Bacillati</taxon>
        <taxon>Bacillota</taxon>
        <taxon>Clostridia</taxon>
        <taxon>Lachnospirales</taxon>
        <taxon>Lachnospiraceae</taxon>
    </lineage>
</organism>
<gene>
    <name evidence="1" type="ORF">SAMN05421659_10234</name>
</gene>
<dbReference type="Proteomes" id="UP000199701">
    <property type="component" value="Unassembled WGS sequence"/>
</dbReference>
<proteinExistence type="predicted"/>
<dbReference type="AlphaFoldDB" id="A0A1I0MRG0"/>
<keyword evidence="2" id="KW-1185">Reference proteome</keyword>
<accession>A0A1I0MRG0</accession>
<reference evidence="1 2" key="1">
    <citation type="submission" date="2016-10" db="EMBL/GenBank/DDBJ databases">
        <authorList>
            <person name="de Groot N.N."/>
        </authorList>
    </citation>
    <scope>NUCLEOTIDE SEQUENCE [LARGE SCALE GENOMIC DNA]</scope>
    <source>
        <strain evidence="1 2">DSM 9179</strain>
    </source>
</reference>
<dbReference type="RefSeq" id="WP_092450306.1">
    <property type="nucleotide sequence ID" value="NZ_FOJI01000002.1"/>
</dbReference>
<sequence>MKKNRITEIIIATILIVSLASSYKYYIGDKKNQKADQNTAISVESADSNDTKDKVMKLEKEDFIKTQVVEFNQPLTLYGKIGNSFEEASTGNFQFEFSNFRILDKLPAEILKEKYLVYPIAYNADGSLKKENTCIAKVDFKITSKNKDTAVTMLSGFSCYHVDDQYEIIDLRTNKGSIFFDSQKGSEGSETFGDVKLHPDETNSDTVYFIIDKVTLDNCNLVIKVAPLGDNIPNTTGKSITVYNNRYGFIKVNYSDIIWE</sequence>
<name>A0A1I0MRG0_9FIRM</name>
<evidence type="ECO:0000313" key="1">
    <source>
        <dbReference type="EMBL" id="SEV90421.1"/>
    </source>
</evidence>
<protein>
    <submittedName>
        <fullName evidence="1">Uncharacterized protein</fullName>
    </submittedName>
</protein>
<dbReference type="EMBL" id="FOJI01000002">
    <property type="protein sequence ID" value="SEV90421.1"/>
    <property type="molecule type" value="Genomic_DNA"/>
</dbReference>
<dbReference type="STRING" id="99656.SAMN05421659_10234"/>